<keyword evidence="1" id="KW-0175">Coiled coil</keyword>
<evidence type="ECO:0000313" key="2">
    <source>
        <dbReference type="EMBL" id="TDQ40970.1"/>
    </source>
</evidence>
<sequence length="326" mass="34619">MQTPRTSPAHPAAELSAGGALMSIHASSPSVAADAPPEWVELIPAGDFSGRDGRGPYRLDAEAVLKAFAAGGIDLPIDYEHQSLEAEAKAGPVPAAGWIKELEVRDGALWARVQWTPRAAELIAAREYRFLSPVFRHKQGRVVALAGAGLVHYPNLDLNPVANRQGDAMSDPIDLAPIAEALGAPADADAAQLVAHAASLRRRADSPDPAEWVPMSQHKAVADELARLQAEVARQKAEAAVSEAMRAGKLAPALKDWAMGYASHDPEGFAAWAAAAPVIVSAQSDAHAAKTPEVLTEEERYVCAQLGLTEDDFIAHKRKLESLNKE</sequence>
<dbReference type="AlphaFoldDB" id="A0A4R6U3J8"/>
<comment type="caution">
    <text evidence="2">The sequence shown here is derived from an EMBL/GenBank/DDBJ whole genome shotgun (WGS) entry which is preliminary data.</text>
</comment>
<dbReference type="OrthoDB" id="2043985at2"/>
<keyword evidence="3" id="KW-1185">Reference proteome</keyword>
<dbReference type="InterPro" id="IPR012106">
    <property type="entry name" value="Phage_Mu_Gp1"/>
</dbReference>
<dbReference type="RefSeq" id="WP_133598627.1">
    <property type="nucleotide sequence ID" value="NZ_SNYL01000014.1"/>
</dbReference>
<feature type="coiled-coil region" evidence="1">
    <location>
        <begin position="218"/>
        <end position="245"/>
    </location>
</feature>
<evidence type="ECO:0000313" key="3">
    <source>
        <dbReference type="Proteomes" id="UP000295510"/>
    </source>
</evidence>
<proteinExistence type="predicted"/>
<accession>A0A4R6U3J8</accession>
<dbReference type="EMBL" id="SNYL01000014">
    <property type="protein sequence ID" value="TDQ40970.1"/>
    <property type="molecule type" value="Genomic_DNA"/>
</dbReference>
<reference evidence="2 3" key="1">
    <citation type="submission" date="2019-03" db="EMBL/GenBank/DDBJ databases">
        <title>Genomic Encyclopedia of Type Strains, Phase IV (KMG-IV): sequencing the most valuable type-strain genomes for metagenomic binning, comparative biology and taxonomic classification.</title>
        <authorList>
            <person name="Goeker M."/>
        </authorList>
    </citation>
    <scope>NUCLEOTIDE SEQUENCE [LARGE SCALE GENOMIC DNA]</scope>
    <source>
        <strain evidence="2 3">DSM 19605</strain>
    </source>
</reference>
<protein>
    <submittedName>
        <fullName evidence="2">Phage I-like protein</fullName>
    </submittedName>
</protein>
<dbReference type="Pfam" id="PF10123">
    <property type="entry name" value="Mu-like_Pro"/>
    <property type="match status" value="2"/>
</dbReference>
<dbReference type="PIRSF" id="PIRSF016624">
    <property type="entry name" value="Mu_prophg_I"/>
    <property type="match status" value="1"/>
</dbReference>
<name>A0A4R6U3J8_9BURK</name>
<dbReference type="Proteomes" id="UP000295510">
    <property type="component" value="Unassembled WGS sequence"/>
</dbReference>
<evidence type="ECO:0000256" key="1">
    <source>
        <dbReference type="SAM" id="Coils"/>
    </source>
</evidence>
<gene>
    <name evidence="2" type="ORF">DFR43_11455</name>
</gene>
<organism evidence="2 3">
    <name type="scientific">Tepidicella xavieri</name>
    <dbReference type="NCBI Taxonomy" id="360241"/>
    <lineage>
        <taxon>Bacteria</taxon>
        <taxon>Pseudomonadati</taxon>
        <taxon>Pseudomonadota</taxon>
        <taxon>Betaproteobacteria</taxon>
        <taxon>Burkholderiales</taxon>
        <taxon>Tepidicella</taxon>
    </lineage>
</organism>